<evidence type="ECO:0008006" key="4">
    <source>
        <dbReference type="Google" id="ProtNLM"/>
    </source>
</evidence>
<comment type="caution">
    <text evidence="2">The sequence shown here is derived from an EMBL/GenBank/DDBJ whole genome shotgun (WGS) entry which is preliminary data.</text>
</comment>
<evidence type="ECO:0000313" key="2">
    <source>
        <dbReference type="EMBL" id="MXQ92368.1"/>
    </source>
</evidence>
<reference evidence="2" key="1">
    <citation type="submission" date="2019-10" db="EMBL/GenBank/DDBJ databases">
        <title>The sequence and de novo assembly of the wild yak genome.</title>
        <authorList>
            <person name="Liu Y."/>
        </authorList>
    </citation>
    <scope>NUCLEOTIDE SEQUENCE [LARGE SCALE GENOMIC DNA]</scope>
    <source>
        <strain evidence="2">WY2019</strain>
    </source>
</reference>
<sequence length="78" mass="8301">MLIDFSGILLHLIAVIVLNNCLQHGVSIYPPICFAISSSLQGSAPVLNGCVSASLKVMLTDSPRSDDFWSLQLLMPGA</sequence>
<protein>
    <recommendedName>
        <fullName evidence="4">Secreted protein</fullName>
    </recommendedName>
</protein>
<organism evidence="2 3">
    <name type="scientific">Bos mutus</name>
    <name type="common">wild yak</name>
    <dbReference type="NCBI Taxonomy" id="72004"/>
    <lineage>
        <taxon>Eukaryota</taxon>
        <taxon>Metazoa</taxon>
        <taxon>Chordata</taxon>
        <taxon>Craniata</taxon>
        <taxon>Vertebrata</taxon>
        <taxon>Euteleostomi</taxon>
        <taxon>Mammalia</taxon>
        <taxon>Eutheria</taxon>
        <taxon>Laurasiatheria</taxon>
        <taxon>Artiodactyla</taxon>
        <taxon>Ruminantia</taxon>
        <taxon>Pecora</taxon>
        <taxon>Bovidae</taxon>
        <taxon>Bovinae</taxon>
        <taxon>Bos</taxon>
    </lineage>
</organism>
<gene>
    <name evidence="2" type="ORF">E5288_WYG001058</name>
</gene>
<feature type="chain" id="PRO_5025393244" description="Secreted protein" evidence="1">
    <location>
        <begin position="29"/>
        <end position="78"/>
    </location>
</feature>
<evidence type="ECO:0000256" key="1">
    <source>
        <dbReference type="SAM" id="SignalP"/>
    </source>
</evidence>
<accession>A0A6B0RQL9</accession>
<dbReference type="AlphaFoldDB" id="A0A6B0RQL9"/>
<keyword evidence="1" id="KW-0732">Signal</keyword>
<proteinExistence type="predicted"/>
<dbReference type="Proteomes" id="UP000322234">
    <property type="component" value="Unassembled WGS sequence"/>
</dbReference>
<feature type="signal peptide" evidence="1">
    <location>
        <begin position="1"/>
        <end position="28"/>
    </location>
</feature>
<evidence type="ECO:0000313" key="3">
    <source>
        <dbReference type="Proteomes" id="UP000322234"/>
    </source>
</evidence>
<name>A0A6B0RQL9_9CETA</name>
<dbReference type="EMBL" id="VBQZ03000083">
    <property type="protein sequence ID" value="MXQ92368.1"/>
    <property type="molecule type" value="Genomic_DNA"/>
</dbReference>
<keyword evidence="3" id="KW-1185">Reference proteome</keyword>